<accession>A0A5N6V4A3</accession>
<protein>
    <submittedName>
        <fullName evidence="2">Uncharacterized protein</fullName>
    </submittedName>
</protein>
<proteinExistence type="predicted"/>
<evidence type="ECO:0000313" key="3">
    <source>
        <dbReference type="Proteomes" id="UP000326950"/>
    </source>
</evidence>
<feature type="transmembrane region" description="Helical" evidence="1">
    <location>
        <begin position="21"/>
        <end position="39"/>
    </location>
</feature>
<dbReference type="EMBL" id="ML738598">
    <property type="protein sequence ID" value="KAE8165818.1"/>
    <property type="molecule type" value="Genomic_DNA"/>
</dbReference>
<reference evidence="2 3" key="1">
    <citation type="submission" date="2019-04" db="EMBL/GenBank/DDBJ databases">
        <title>Friends and foes A comparative genomics study of 23 Aspergillus species from section Flavi.</title>
        <authorList>
            <consortium name="DOE Joint Genome Institute"/>
            <person name="Kjaerbolling I."/>
            <person name="Vesth T."/>
            <person name="Frisvad J.C."/>
            <person name="Nybo J.L."/>
            <person name="Theobald S."/>
            <person name="Kildgaard S."/>
            <person name="Isbrandt T."/>
            <person name="Kuo A."/>
            <person name="Sato A."/>
            <person name="Lyhne E.K."/>
            <person name="Kogle M.E."/>
            <person name="Wiebenga A."/>
            <person name="Kun R.S."/>
            <person name="Lubbers R.J."/>
            <person name="Makela M.R."/>
            <person name="Barry K."/>
            <person name="Chovatia M."/>
            <person name="Clum A."/>
            <person name="Daum C."/>
            <person name="Haridas S."/>
            <person name="He G."/>
            <person name="LaButti K."/>
            <person name="Lipzen A."/>
            <person name="Mondo S."/>
            <person name="Riley R."/>
            <person name="Salamov A."/>
            <person name="Simmons B.A."/>
            <person name="Magnuson J.K."/>
            <person name="Henrissat B."/>
            <person name="Mortensen U.H."/>
            <person name="Larsen T.O."/>
            <person name="Devries R.P."/>
            <person name="Grigoriev I.V."/>
            <person name="Machida M."/>
            <person name="Baker S.E."/>
            <person name="Andersen M.R."/>
        </authorList>
    </citation>
    <scope>NUCLEOTIDE SEQUENCE [LARGE SCALE GENOMIC DNA]</scope>
    <source>
        <strain evidence="2 3">CBS 117626</strain>
    </source>
</reference>
<sequence>MEYSKRGLSHKSLFQTRKDVMSYWVFMFFSDISEMIMHATRVHPKTYMPTKAQSMQYSTGIHYLKPRKKNSRFESTPNRPQQIA</sequence>
<keyword evidence="1" id="KW-0812">Transmembrane</keyword>
<keyword evidence="1" id="KW-0472">Membrane</keyword>
<dbReference type="Proteomes" id="UP000326950">
    <property type="component" value="Unassembled WGS sequence"/>
</dbReference>
<dbReference type="AlphaFoldDB" id="A0A5N6V4A3"/>
<keyword evidence="1" id="KW-1133">Transmembrane helix</keyword>
<name>A0A5N6V4A3_ASPTM</name>
<evidence type="ECO:0000256" key="1">
    <source>
        <dbReference type="SAM" id="Phobius"/>
    </source>
</evidence>
<organism evidence="2 3">
    <name type="scientific">Aspergillus tamarii</name>
    <dbReference type="NCBI Taxonomy" id="41984"/>
    <lineage>
        <taxon>Eukaryota</taxon>
        <taxon>Fungi</taxon>
        <taxon>Dikarya</taxon>
        <taxon>Ascomycota</taxon>
        <taxon>Pezizomycotina</taxon>
        <taxon>Eurotiomycetes</taxon>
        <taxon>Eurotiomycetidae</taxon>
        <taxon>Eurotiales</taxon>
        <taxon>Aspergillaceae</taxon>
        <taxon>Aspergillus</taxon>
        <taxon>Aspergillus subgen. Circumdati</taxon>
    </lineage>
</organism>
<gene>
    <name evidence="2" type="ORF">BDV40DRAFT_257643</name>
</gene>
<evidence type="ECO:0000313" key="2">
    <source>
        <dbReference type="EMBL" id="KAE8165818.1"/>
    </source>
</evidence>
<keyword evidence="3" id="KW-1185">Reference proteome</keyword>